<dbReference type="Pfam" id="PF00582">
    <property type="entry name" value="Usp"/>
    <property type="match status" value="1"/>
</dbReference>
<name>A0A9D4YW54_CHLVU</name>
<dbReference type="SUPFAM" id="SSF52402">
    <property type="entry name" value="Adenine nucleotide alpha hydrolases-like"/>
    <property type="match status" value="1"/>
</dbReference>
<dbReference type="InterPro" id="IPR014729">
    <property type="entry name" value="Rossmann-like_a/b/a_fold"/>
</dbReference>
<feature type="domain" description="UspA" evidence="2">
    <location>
        <begin position="28"/>
        <end position="179"/>
    </location>
</feature>
<evidence type="ECO:0000259" key="2">
    <source>
        <dbReference type="Pfam" id="PF00582"/>
    </source>
</evidence>
<accession>A0A9D4YW54</accession>
<dbReference type="PANTHER" id="PTHR31964">
    <property type="entry name" value="ADENINE NUCLEOTIDE ALPHA HYDROLASES-LIKE SUPERFAMILY PROTEIN"/>
    <property type="match status" value="1"/>
</dbReference>
<dbReference type="PRINTS" id="PR01438">
    <property type="entry name" value="UNVRSLSTRESS"/>
</dbReference>
<dbReference type="PANTHER" id="PTHR31964:SF113">
    <property type="entry name" value="USPA DOMAIN-CONTAINING PROTEIN"/>
    <property type="match status" value="1"/>
</dbReference>
<dbReference type="InterPro" id="IPR006015">
    <property type="entry name" value="Universal_stress_UspA"/>
</dbReference>
<evidence type="ECO:0000313" key="3">
    <source>
        <dbReference type="EMBL" id="KAI3429280.1"/>
    </source>
</evidence>
<evidence type="ECO:0000256" key="1">
    <source>
        <dbReference type="SAM" id="MobiDB-lite"/>
    </source>
</evidence>
<evidence type="ECO:0000313" key="4">
    <source>
        <dbReference type="Proteomes" id="UP001055712"/>
    </source>
</evidence>
<dbReference type="EMBL" id="SIDB01000008">
    <property type="protein sequence ID" value="KAI3429280.1"/>
    <property type="molecule type" value="Genomic_DNA"/>
</dbReference>
<proteinExistence type="predicted"/>
<feature type="region of interest" description="Disordered" evidence="1">
    <location>
        <begin position="1"/>
        <end position="26"/>
    </location>
</feature>
<organism evidence="3 4">
    <name type="scientific">Chlorella vulgaris</name>
    <name type="common">Green alga</name>
    <dbReference type="NCBI Taxonomy" id="3077"/>
    <lineage>
        <taxon>Eukaryota</taxon>
        <taxon>Viridiplantae</taxon>
        <taxon>Chlorophyta</taxon>
        <taxon>core chlorophytes</taxon>
        <taxon>Trebouxiophyceae</taxon>
        <taxon>Chlorellales</taxon>
        <taxon>Chlorellaceae</taxon>
        <taxon>Chlorella clade</taxon>
        <taxon>Chlorella</taxon>
    </lineage>
</organism>
<dbReference type="InterPro" id="IPR006016">
    <property type="entry name" value="UspA"/>
</dbReference>
<dbReference type="CDD" id="cd23659">
    <property type="entry name" value="USP_At3g01520-like"/>
    <property type="match status" value="1"/>
</dbReference>
<dbReference type="AlphaFoldDB" id="A0A9D4YW54"/>
<reference evidence="3" key="1">
    <citation type="journal article" date="2019" name="Plant J.">
        <title>Chlorella vulgaris genome assembly and annotation reveals the molecular basis for metabolic acclimation to high light conditions.</title>
        <authorList>
            <person name="Cecchin M."/>
            <person name="Marcolungo L."/>
            <person name="Rossato M."/>
            <person name="Girolomoni L."/>
            <person name="Cosentino E."/>
            <person name="Cuine S."/>
            <person name="Li-Beisson Y."/>
            <person name="Delledonne M."/>
            <person name="Ballottari M."/>
        </authorList>
    </citation>
    <scope>NUCLEOTIDE SEQUENCE</scope>
    <source>
        <strain evidence="3">211/11P</strain>
    </source>
</reference>
<dbReference type="OrthoDB" id="508807at2759"/>
<keyword evidence="4" id="KW-1185">Reference proteome</keyword>
<reference evidence="3" key="2">
    <citation type="submission" date="2020-11" db="EMBL/GenBank/DDBJ databases">
        <authorList>
            <person name="Cecchin M."/>
            <person name="Marcolungo L."/>
            <person name="Rossato M."/>
            <person name="Girolomoni L."/>
            <person name="Cosentino E."/>
            <person name="Cuine S."/>
            <person name="Li-Beisson Y."/>
            <person name="Delledonne M."/>
            <person name="Ballottari M."/>
        </authorList>
    </citation>
    <scope>NUCLEOTIDE SEQUENCE</scope>
    <source>
        <strain evidence="3">211/11P</strain>
        <tissue evidence="3">Whole cell</tissue>
    </source>
</reference>
<comment type="caution">
    <text evidence="3">The sequence shown here is derived from an EMBL/GenBank/DDBJ whole genome shotgun (WGS) entry which is preliminary data.</text>
</comment>
<dbReference type="Proteomes" id="UP001055712">
    <property type="component" value="Unassembled WGS sequence"/>
</dbReference>
<sequence length="185" mass="20563">MAAGDRSVLAEGVQQGTPRSRPEAQQQRRRVVLAADATPESVLAFNWVLNNLLKPTDELHLVHVVPDIFHTPASGSIYFVESPDPETERLLWQEAKQYFADHFLDHAKASGLEDSVWLHLVKERRHKHVGKAVCKKAEELCADPLVVASHDKGAIEELLLGSVSKYCATNSKRPVLVLHPNHNSS</sequence>
<gene>
    <name evidence="3" type="ORF">D9Q98_005376</name>
</gene>
<protein>
    <recommendedName>
        <fullName evidence="2">UspA domain-containing protein</fullName>
    </recommendedName>
</protein>
<dbReference type="Gene3D" id="3.40.50.620">
    <property type="entry name" value="HUPs"/>
    <property type="match status" value="1"/>
</dbReference>